<reference evidence="2" key="1">
    <citation type="submission" date="2023-08" db="EMBL/GenBank/DDBJ databases">
        <authorList>
            <person name="Audoor S."/>
            <person name="Bilcke G."/>
        </authorList>
    </citation>
    <scope>NUCLEOTIDE SEQUENCE</scope>
</reference>
<proteinExistence type="predicted"/>
<feature type="compositionally biased region" description="Acidic residues" evidence="1">
    <location>
        <begin position="104"/>
        <end position="114"/>
    </location>
</feature>
<dbReference type="GO" id="GO:0071203">
    <property type="term" value="C:WASH complex"/>
    <property type="evidence" value="ECO:0007669"/>
    <property type="project" value="InterPro"/>
</dbReference>
<dbReference type="Proteomes" id="UP001295423">
    <property type="component" value="Unassembled WGS sequence"/>
</dbReference>
<feature type="compositionally biased region" description="Acidic residues" evidence="1">
    <location>
        <begin position="30"/>
        <end position="39"/>
    </location>
</feature>
<dbReference type="Pfam" id="PF10152">
    <property type="entry name" value="CCDC53"/>
    <property type="match status" value="1"/>
</dbReference>
<evidence type="ECO:0000256" key="1">
    <source>
        <dbReference type="SAM" id="MobiDB-lite"/>
    </source>
</evidence>
<accession>A0AAD2G231</accession>
<gene>
    <name evidence="2" type="ORF">CYCCA115_LOCUS18439</name>
</gene>
<keyword evidence="3" id="KW-1185">Reference proteome</keyword>
<sequence length="114" mass="13069">MPTTPPLEIVRSISQDTESFVTQSSVISQEELETTQESSEQEDLVASKYRKMLQMGIPLLAIEFGMAINGVNPDIMTSILKEEDTPVSDPPWFRPNSERLIPEEEHDQEYEERR</sequence>
<feature type="region of interest" description="Disordered" evidence="1">
    <location>
        <begin position="20"/>
        <end position="39"/>
    </location>
</feature>
<protein>
    <submittedName>
        <fullName evidence="2">Uncharacterized protein</fullName>
    </submittedName>
</protein>
<feature type="region of interest" description="Disordered" evidence="1">
    <location>
        <begin position="82"/>
        <end position="114"/>
    </location>
</feature>
<evidence type="ECO:0000313" key="3">
    <source>
        <dbReference type="Proteomes" id="UP001295423"/>
    </source>
</evidence>
<dbReference type="EMBL" id="CAKOGP040002036">
    <property type="protein sequence ID" value="CAJ1960023.1"/>
    <property type="molecule type" value="Genomic_DNA"/>
</dbReference>
<comment type="caution">
    <text evidence="2">The sequence shown here is derived from an EMBL/GenBank/DDBJ whole genome shotgun (WGS) entry which is preliminary data.</text>
</comment>
<dbReference type="InterPro" id="IPR019309">
    <property type="entry name" value="WASHC3"/>
</dbReference>
<evidence type="ECO:0000313" key="2">
    <source>
        <dbReference type="EMBL" id="CAJ1960023.1"/>
    </source>
</evidence>
<dbReference type="AlphaFoldDB" id="A0AAD2G231"/>
<organism evidence="2 3">
    <name type="scientific">Cylindrotheca closterium</name>
    <dbReference type="NCBI Taxonomy" id="2856"/>
    <lineage>
        <taxon>Eukaryota</taxon>
        <taxon>Sar</taxon>
        <taxon>Stramenopiles</taxon>
        <taxon>Ochrophyta</taxon>
        <taxon>Bacillariophyta</taxon>
        <taxon>Bacillariophyceae</taxon>
        <taxon>Bacillariophycidae</taxon>
        <taxon>Bacillariales</taxon>
        <taxon>Bacillariaceae</taxon>
        <taxon>Cylindrotheca</taxon>
    </lineage>
</organism>
<name>A0AAD2G231_9STRA</name>